<evidence type="ECO:0000313" key="1">
    <source>
        <dbReference type="EMBL" id="QIP68073.1"/>
    </source>
</evidence>
<organism evidence="1">
    <name type="scientific">Erysiphales associated totivirus 16</name>
    <dbReference type="NCBI Taxonomy" id="2719845"/>
    <lineage>
        <taxon>Viruses</taxon>
        <taxon>Riboviria</taxon>
        <taxon>Orthornavirae</taxon>
        <taxon>Duplornaviricota</taxon>
        <taxon>Chrymotiviricetes</taxon>
        <taxon>Ghabrivirales</taxon>
        <taxon>Alphatotivirineae</taxon>
        <taxon>Orthototiviridae</taxon>
        <taxon>Totivirus</taxon>
    </lineage>
</organism>
<name>A0A6G9EN21_9VIRU</name>
<accession>A0A6G9EN21</accession>
<sequence>MLFSNYFNTNAVFKTIKKGCFAMTNHVALNVSGVEKAGYGHEAYDRERTKGSTVGSAKLWDNLAAASNEFGFQVNNRPSVEIISKATVYGCKGHWSCGGMSHTPSGLRPEAVDVSGTVSHEWLKNKVRELNVMEENREARLNLFTTTWLTQACYDNATALLVRLYQMYMTCRVYELTPTRTVRYTFSLAEAAEKTQGEKQALTDYIRAGLSALVPGGINFERNTDLLHREYFKVAQQVKKYAGELGPKETDAKLSVSIEVFECYSYDDGHSRSGTTFGDVYGFASNVAPVPLKANFLHDMGERRLVRAQYIDMHDAESMRDFEQAAGHVNVGGMSRVEAEILDRALSDNTRQSPLLIDQDFSILPANKKVFAYNMISEDIGRVADINSSMVLSTIEKLVHNHNWYEDARSAYLMVKYWAAQPATDSVESHWWATLDRQMVVPKLGLGRAAIPGLIGPLGVGVTKQALAEGQRLFAADDSLLVTSFISNTLWYWGEYLNLINAPNTKELANRLRMGVRPTSEYTRRPEMMISAVLGEAVDSPSSEGCYTSLDGDLKSQVNHRVMFGEISSESIAKRGYKKQSTHVTFGQYVQPGALGLIIGLGGSLIKDTPYSSAFAVSNASLSEVAWREELAYSYNDIWALGVVARWTGHEVKYMLPGERETSRTLYAVNDNSVAMPPIYPTQAKMRGLYTIVEISRRRRQYATNLAAKHEYIRHFVWQRTVPTAIEGVKIGGRKLAVPLLSGSKPIVLEAAELTPDEKTYYVKADYDVYQSDFRVSRMRTAILLPDAIPTSESLATELNEQPMADPPYQGE</sequence>
<dbReference type="Gene3D" id="3.90.1840.10">
    <property type="entry name" value="Major capsid protein"/>
    <property type="match status" value="2"/>
</dbReference>
<dbReference type="InterPro" id="IPR036332">
    <property type="entry name" value="Major_coat_LA-virus_sf"/>
</dbReference>
<dbReference type="EMBL" id="MN628287">
    <property type="protein sequence ID" value="QIP68073.1"/>
    <property type="molecule type" value="Genomic_RNA"/>
</dbReference>
<keyword evidence="1" id="KW-0167">Capsid protein</keyword>
<dbReference type="GO" id="GO:0019028">
    <property type="term" value="C:viral capsid"/>
    <property type="evidence" value="ECO:0007669"/>
    <property type="project" value="UniProtKB-KW"/>
</dbReference>
<reference evidence="1" key="1">
    <citation type="submission" date="2019-10" db="EMBL/GenBank/DDBJ databases">
        <title>The virome associated to Eryshiphales from vegetable crops in Italy.</title>
        <authorList>
            <person name="Chiapello M."/>
            <person name="Turina M."/>
        </authorList>
    </citation>
    <scope>NUCLEOTIDE SEQUENCE</scope>
    <source>
        <strain evidence="1">PM-A_Contig16</strain>
    </source>
</reference>
<protein>
    <submittedName>
        <fullName evidence="1">Coat protein</fullName>
    </submittedName>
</protein>
<proteinExistence type="predicted"/>
<keyword evidence="1" id="KW-0946">Virion</keyword>